<dbReference type="Pfam" id="PF11563">
    <property type="entry name" value="Protoglobin"/>
    <property type="match status" value="1"/>
</dbReference>
<dbReference type="EMBL" id="PISD01000010">
    <property type="protein sequence ID" value="PKG29892.1"/>
    <property type="molecule type" value="Genomic_DNA"/>
</dbReference>
<feature type="domain" description="Methyl-accepting transducer" evidence="3">
    <location>
        <begin position="198"/>
        <end position="423"/>
    </location>
</feature>
<evidence type="ECO:0000256" key="1">
    <source>
        <dbReference type="ARBA" id="ARBA00023224"/>
    </source>
</evidence>
<proteinExistence type="predicted"/>
<dbReference type="Proteomes" id="UP000233343">
    <property type="component" value="Unassembled WGS sequence"/>
</dbReference>
<dbReference type="GO" id="GO:0016020">
    <property type="term" value="C:membrane"/>
    <property type="evidence" value="ECO:0007669"/>
    <property type="project" value="InterPro"/>
</dbReference>
<organism evidence="4 5">
    <name type="scientific">Cytobacillus horneckiae</name>
    <dbReference type="NCBI Taxonomy" id="549687"/>
    <lineage>
        <taxon>Bacteria</taxon>
        <taxon>Bacillati</taxon>
        <taxon>Bacillota</taxon>
        <taxon>Bacilli</taxon>
        <taxon>Bacillales</taxon>
        <taxon>Bacillaceae</taxon>
        <taxon>Cytobacillus</taxon>
    </lineage>
</organism>
<evidence type="ECO:0000256" key="2">
    <source>
        <dbReference type="PROSITE-ProRule" id="PRU00284"/>
    </source>
</evidence>
<dbReference type="Gene3D" id="1.10.287.950">
    <property type="entry name" value="Methyl-accepting chemotaxis protein"/>
    <property type="match status" value="1"/>
</dbReference>
<dbReference type="GO" id="GO:0020037">
    <property type="term" value="F:heme binding"/>
    <property type="evidence" value="ECO:0007669"/>
    <property type="project" value="InterPro"/>
</dbReference>
<dbReference type="SUPFAM" id="SSF46458">
    <property type="entry name" value="Globin-like"/>
    <property type="match status" value="1"/>
</dbReference>
<evidence type="ECO:0000313" key="4">
    <source>
        <dbReference type="EMBL" id="PKG29892.1"/>
    </source>
</evidence>
<dbReference type="Gene3D" id="1.10.490.10">
    <property type="entry name" value="Globins"/>
    <property type="match status" value="1"/>
</dbReference>
<sequence>MFFAKQKEQAIGLKIDKNDGEIILSTRIDVERQLKMIHLTIEDLQYIKALQPYVMAKIDDVVERFYENLHYEASLLEIINRHSSIDKLKKTLKQHIIEMFDGVVNDDYFEKRLKIAHIHLKIGLQTKWYMCAFQDLQLSLLEIIEELPIDKKTDFQTIKAVTKILNLEQQLVLEAYDAENERLKSQIESQKSMVRSAVAAETENLAAISEETNASFQELIAQSNEVVIHAEKGTDYSMHAKENAEDGKSHIHKQVLVMSDIQYSVKDIKTDIEGLLEVLGQMQDITEIVTDISNQTNLLSLNAAIEAARAGEAGRGFSVVAGEVRKLSDQTKKSVENVSSLIVNTNDQIDKLTKSLEKVSEDVENGHIYMKSTEGHFEQIVKTMEDTMLQNNKIKNEITDIVEVINILGKSFQEVAYTAENLTCIAQDI</sequence>
<gene>
    <name evidence="4" type="ORF">CWS20_05810</name>
</gene>
<dbReference type="Pfam" id="PF00015">
    <property type="entry name" value="MCPsignal"/>
    <property type="match status" value="1"/>
</dbReference>
<dbReference type="InterPro" id="IPR044398">
    <property type="entry name" value="Globin-sensor_dom"/>
</dbReference>
<comment type="caution">
    <text evidence="4">The sequence shown here is derived from an EMBL/GenBank/DDBJ whole genome shotgun (WGS) entry which is preliminary data.</text>
</comment>
<keyword evidence="1 2" id="KW-0807">Transducer</keyword>
<protein>
    <submittedName>
        <fullName evidence="4">Chemotaxis protein</fullName>
    </submittedName>
</protein>
<dbReference type="SUPFAM" id="SSF58104">
    <property type="entry name" value="Methyl-accepting chemotaxis protein (MCP) signaling domain"/>
    <property type="match status" value="1"/>
</dbReference>
<evidence type="ECO:0000313" key="5">
    <source>
        <dbReference type="Proteomes" id="UP000233343"/>
    </source>
</evidence>
<dbReference type="InterPro" id="IPR009050">
    <property type="entry name" value="Globin-like_sf"/>
</dbReference>
<dbReference type="InterPro" id="IPR012292">
    <property type="entry name" value="Globin/Proto"/>
</dbReference>
<dbReference type="GO" id="GO:0019825">
    <property type="term" value="F:oxygen binding"/>
    <property type="evidence" value="ECO:0007669"/>
    <property type="project" value="InterPro"/>
</dbReference>
<dbReference type="RefSeq" id="WP_066195314.1">
    <property type="nucleotide sequence ID" value="NZ_JAFDQP010000008.1"/>
</dbReference>
<dbReference type="InterPro" id="IPR039379">
    <property type="entry name" value="Protoglobin_sensor_dom"/>
</dbReference>
<dbReference type="SMART" id="SM00283">
    <property type="entry name" value="MA"/>
    <property type="match status" value="1"/>
</dbReference>
<dbReference type="GO" id="GO:0007165">
    <property type="term" value="P:signal transduction"/>
    <property type="evidence" value="ECO:0007669"/>
    <property type="project" value="UniProtKB-KW"/>
</dbReference>
<dbReference type="PANTHER" id="PTHR32089">
    <property type="entry name" value="METHYL-ACCEPTING CHEMOTAXIS PROTEIN MCPB"/>
    <property type="match status" value="1"/>
</dbReference>
<keyword evidence="5" id="KW-1185">Reference proteome</keyword>
<dbReference type="PROSITE" id="PS50111">
    <property type="entry name" value="CHEMOTAXIS_TRANSDUC_2"/>
    <property type="match status" value="1"/>
</dbReference>
<reference evidence="4 5" key="1">
    <citation type="journal article" date="2010" name="Int. J. Syst. Evol. Microbiol.">
        <title>Bacillus horneckiae sp. nov., isolated from a spacecraft-assembly clean room.</title>
        <authorList>
            <person name="Vaishampayan P."/>
            <person name="Probst A."/>
            <person name="Krishnamurthi S."/>
            <person name="Ghosh S."/>
            <person name="Osman S."/>
            <person name="McDowall A."/>
            <person name="Ruckmani A."/>
            <person name="Mayilraj S."/>
            <person name="Venkateswaran K."/>
        </authorList>
    </citation>
    <scope>NUCLEOTIDE SEQUENCE [LARGE SCALE GENOMIC DNA]</scope>
    <source>
        <strain evidence="5">1PO1SC</strain>
    </source>
</reference>
<dbReference type="AlphaFoldDB" id="A0A2N0ZK43"/>
<name>A0A2N0ZK43_9BACI</name>
<evidence type="ECO:0000259" key="3">
    <source>
        <dbReference type="PROSITE" id="PS50111"/>
    </source>
</evidence>
<dbReference type="PANTHER" id="PTHR32089:SF118">
    <property type="entry name" value="HEME-BASED AEROTACTIC TRANSDUCER HEMAT"/>
    <property type="match status" value="1"/>
</dbReference>
<dbReference type="CDD" id="cd01068">
    <property type="entry name" value="globin_sensor"/>
    <property type="match status" value="1"/>
</dbReference>
<accession>A0A2N0ZK43</accession>
<dbReference type="InterPro" id="IPR004089">
    <property type="entry name" value="MCPsignal_dom"/>
</dbReference>